<dbReference type="GO" id="GO:0005815">
    <property type="term" value="C:microtubule organizing center"/>
    <property type="evidence" value="ECO:0007669"/>
    <property type="project" value="TreeGrafter"/>
</dbReference>
<dbReference type="InterPro" id="IPR024395">
    <property type="entry name" value="CLASP_N_dom"/>
</dbReference>
<organism evidence="8 9">
    <name type="scientific">Hydnum rufescens UP504</name>
    <dbReference type="NCBI Taxonomy" id="1448309"/>
    <lineage>
        <taxon>Eukaryota</taxon>
        <taxon>Fungi</taxon>
        <taxon>Dikarya</taxon>
        <taxon>Basidiomycota</taxon>
        <taxon>Agaricomycotina</taxon>
        <taxon>Agaricomycetes</taxon>
        <taxon>Cantharellales</taxon>
        <taxon>Hydnaceae</taxon>
        <taxon>Hydnum</taxon>
    </lineage>
</organism>
<dbReference type="PANTHER" id="PTHR21567:SF9">
    <property type="entry name" value="CLIP-ASSOCIATING PROTEIN"/>
    <property type="match status" value="1"/>
</dbReference>
<dbReference type="Proteomes" id="UP000886523">
    <property type="component" value="Unassembled WGS sequence"/>
</dbReference>
<keyword evidence="5" id="KW-0498">Mitosis</keyword>
<dbReference type="PANTHER" id="PTHR21567">
    <property type="entry name" value="CLASP"/>
    <property type="match status" value="1"/>
</dbReference>
<keyword evidence="9" id="KW-1185">Reference proteome</keyword>
<dbReference type="GO" id="GO:0005876">
    <property type="term" value="C:spindle microtubule"/>
    <property type="evidence" value="ECO:0007669"/>
    <property type="project" value="TreeGrafter"/>
</dbReference>
<feature type="compositionally biased region" description="Low complexity" evidence="6">
    <location>
        <begin position="721"/>
        <end position="730"/>
    </location>
</feature>
<comment type="subcellular location">
    <subcellularLocation>
        <location evidence="1">Cytoplasm</location>
        <location evidence="1">Cytoskeleton</location>
        <location evidence="1">Spindle</location>
    </subcellularLocation>
</comment>
<feature type="compositionally biased region" description="Low complexity" evidence="6">
    <location>
        <begin position="371"/>
        <end position="386"/>
    </location>
</feature>
<comment type="caution">
    <text evidence="8">The sequence shown here is derived from an EMBL/GenBank/DDBJ whole genome shotgun (WGS) entry which is preliminary data.</text>
</comment>
<dbReference type="GO" id="GO:0008017">
    <property type="term" value="F:microtubule binding"/>
    <property type="evidence" value="ECO:0007669"/>
    <property type="project" value="TreeGrafter"/>
</dbReference>
<feature type="region of interest" description="Disordered" evidence="6">
    <location>
        <begin position="721"/>
        <end position="803"/>
    </location>
</feature>
<evidence type="ECO:0000313" key="9">
    <source>
        <dbReference type="Proteomes" id="UP000886523"/>
    </source>
</evidence>
<dbReference type="SUPFAM" id="SSF48371">
    <property type="entry name" value="ARM repeat"/>
    <property type="match status" value="1"/>
</dbReference>
<evidence type="ECO:0000256" key="3">
    <source>
        <dbReference type="ARBA" id="ARBA00022618"/>
    </source>
</evidence>
<dbReference type="EMBL" id="MU128919">
    <property type="protein sequence ID" value="KAF9519176.1"/>
    <property type="molecule type" value="Genomic_DNA"/>
</dbReference>
<feature type="region of interest" description="Disordered" evidence="6">
    <location>
        <begin position="367"/>
        <end position="416"/>
    </location>
</feature>
<feature type="domain" description="CLASP N-terminal" evidence="7">
    <location>
        <begin position="463"/>
        <end position="556"/>
    </location>
</feature>
<dbReference type="InterPro" id="IPR016024">
    <property type="entry name" value="ARM-type_fold"/>
</dbReference>
<dbReference type="Gene3D" id="1.25.10.10">
    <property type="entry name" value="Leucine-rich Repeat Variant"/>
    <property type="match status" value="2"/>
</dbReference>
<dbReference type="GO" id="GO:0051301">
    <property type="term" value="P:cell division"/>
    <property type="evidence" value="ECO:0007669"/>
    <property type="project" value="UniProtKB-KW"/>
</dbReference>
<evidence type="ECO:0000256" key="5">
    <source>
        <dbReference type="ARBA" id="ARBA00022776"/>
    </source>
</evidence>
<protein>
    <recommendedName>
        <fullName evidence="7">CLASP N-terminal domain-containing protein</fullName>
    </recommendedName>
</protein>
<dbReference type="Pfam" id="PF12348">
    <property type="entry name" value="CLASP_N"/>
    <property type="match status" value="1"/>
</dbReference>
<evidence type="ECO:0000256" key="4">
    <source>
        <dbReference type="ARBA" id="ARBA00022701"/>
    </source>
</evidence>
<proteinExistence type="inferred from homology"/>
<name>A0A9P6B7R3_9AGAM</name>
<keyword evidence="4" id="KW-0493">Microtubule</keyword>
<evidence type="ECO:0000256" key="1">
    <source>
        <dbReference type="ARBA" id="ARBA00004186"/>
    </source>
</evidence>
<accession>A0A9P6B7R3</accession>
<dbReference type="AlphaFoldDB" id="A0A9P6B7R3"/>
<sequence>MRDARMQYRMEGTIMDKYQSWFRFSASSVRPNDSCFHVGLNVGYKALLQAPKSSHLTARYFSRSPRVCREPSLLFPSSSIFDEQASPPLVAQPEPGHGEGARYPSQSQVIAASSRAIVGVTTFDIRLFPLTQTVGRCSTLGAMSADSPITILLAKTKSNDNDVKTDAITKLQLELEGNTEVGTAPSIHASPSPSDYGQQPVPAPDPHRVHELRYALLAFLPNGGVIDRLGEPRETARAIAKDTLVLLGAAAFKFSGPAPASALRQKDHKVETLFVVLDKFLKDVGFGSKVWRVREQTILTLVELRRLHRQFPIRPFLSPLVEALEDSDGSVRDCARQSVITLFSGHAASDGARADLKNEMGRKGVRKADYSGSESSGAKVGASGAGDVRQTVTPSGVVSRPPLNSRTHTRTVSRELPRSNSRAAMVDEVLPPANVPSVIAAVFIASSRDLEPEFSRMMPPFELASLRTTVSANTCLLYSDLAVALGPLLDPFVDMLFLQLLRMAGFTKKIAAQQSQASVTSIISNTSCQPRVVIPHLSSFIQEKTVQARQFVLGHLIDKLLRKGLTDPNPGVKSKAREAYWIFQSVWPAEALIIMNSLDAVGRKQLEKANPDPRGVPAIAETEVRTPAKKSSVAAAIAASRAKAKAIATAPPTLRHAATSGANAANKASSPAQTAGRASFREIIRIFIYSIQTQHLSCISEFLLYFAFSIYFCHIPRFDSSTSDDVPPSDQGTCIKVKLSSRPPPPSHPRAISPPSFLPTGPSSPLSRSNGHGPALNHFTPMARSLNPLPQDSDSDDGDHGLDLASPTARHLIPIFIHITPSFTVFRKDLIPPRLNQPDCIPVEDALRAAAEQAESSAERLNELMEPDQLHVSPIPPSLILNSGTAHIPSTPMNRLTTRGVLKELELFQNSPAVKGSPSVMDRLYENKHQTGWWLKRKSLLDAGTPLKPEQESQSQELRSHIKALQDGSANVRTLQKLILLCNANPAVPSDGLFSPLGVLPSSPLPARGTVGVLQGDIWQGGKMFDELTKPLITFIRDTKDDELIEYGLCVVWEMVENQASYLDEAEVFSLLFHLRYANTHPILEATSTVRDALISRQEPVYGLKTLHACLSEFLSQPVPNCVEGRPDTSHVRTSSHAFGIIGLGKLIMRLPAEILEDELPLLKTTLTSVLDERDPSRTTIREAAYASIVAAQAILRDETRLFKLLDGLELSKKNLLTYYFDKHAARGVVEEVWNGWKWEAEEKVVKELLRLDTKISTPVK</sequence>
<feature type="region of interest" description="Disordered" evidence="6">
    <location>
        <begin position="179"/>
        <end position="202"/>
    </location>
</feature>
<dbReference type="InterPro" id="IPR011989">
    <property type="entry name" value="ARM-like"/>
</dbReference>
<feature type="compositionally biased region" description="Polar residues" evidence="6">
    <location>
        <begin position="761"/>
        <end position="770"/>
    </location>
</feature>
<dbReference type="GO" id="GO:1990023">
    <property type="term" value="C:mitotic spindle midzone"/>
    <property type="evidence" value="ECO:0007669"/>
    <property type="project" value="TreeGrafter"/>
</dbReference>
<dbReference type="GO" id="GO:0090307">
    <property type="term" value="P:mitotic spindle assembly"/>
    <property type="evidence" value="ECO:0007669"/>
    <property type="project" value="TreeGrafter"/>
</dbReference>
<keyword evidence="5" id="KW-0131">Cell cycle</keyword>
<evidence type="ECO:0000256" key="2">
    <source>
        <dbReference type="ARBA" id="ARBA00009549"/>
    </source>
</evidence>
<evidence type="ECO:0000259" key="7">
    <source>
        <dbReference type="Pfam" id="PF12348"/>
    </source>
</evidence>
<keyword evidence="3" id="KW-0132">Cell division</keyword>
<feature type="compositionally biased region" description="Polar residues" evidence="6">
    <location>
        <begin position="390"/>
        <end position="406"/>
    </location>
</feature>
<comment type="similarity">
    <text evidence="2">Belongs to the CLASP family.</text>
</comment>
<dbReference type="GO" id="GO:0005881">
    <property type="term" value="C:cytoplasmic microtubule"/>
    <property type="evidence" value="ECO:0007669"/>
    <property type="project" value="TreeGrafter"/>
</dbReference>
<dbReference type="OrthoDB" id="46159at2759"/>
<gene>
    <name evidence="8" type="ORF">BS47DRAFT_1388314</name>
</gene>
<evidence type="ECO:0000256" key="6">
    <source>
        <dbReference type="SAM" id="MobiDB-lite"/>
    </source>
</evidence>
<evidence type="ECO:0000313" key="8">
    <source>
        <dbReference type="EMBL" id="KAF9519176.1"/>
    </source>
</evidence>
<reference evidence="8" key="1">
    <citation type="journal article" date="2020" name="Nat. Commun.">
        <title>Large-scale genome sequencing of mycorrhizal fungi provides insights into the early evolution of symbiotic traits.</title>
        <authorList>
            <person name="Miyauchi S."/>
            <person name="Kiss E."/>
            <person name="Kuo A."/>
            <person name="Drula E."/>
            <person name="Kohler A."/>
            <person name="Sanchez-Garcia M."/>
            <person name="Morin E."/>
            <person name="Andreopoulos B."/>
            <person name="Barry K.W."/>
            <person name="Bonito G."/>
            <person name="Buee M."/>
            <person name="Carver A."/>
            <person name="Chen C."/>
            <person name="Cichocki N."/>
            <person name="Clum A."/>
            <person name="Culley D."/>
            <person name="Crous P.W."/>
            <person name="Fauchery L."/>
            <person name="Girlanda M."/>
            <person name="Hayes R.D."/>
            <person name="Keri Z."/>
            <person name="LaButti K."/>
            <person name="Lipzen A."/>
            <person name="Lombard V."/>
            <person name="Magnuson J."/>
            <person name="Maillard F."/>
            <person name="Murat C."/>
            <person name="Nolan M."/>
            <person name="Ohm R.A."/>
            <person name="Pangilinan J."/>
            <person name="Pereira M.F."/>
            <person name="Perotto S."/>
            <person name="Peter M."/>
            <person name="Pfister S."/>
            <person name="Riley R."/>
            <person name="Sitrit Y."/>
            <person name="Stielow J.B."/>
            <person name="Szollosi G."/>
            <person name="Zifcakova L."/>
            <person name="Stursova M."/>
            <person name="Spatafora J.W."/>
            <person name="Tedersoo L."/>
            <person name="Vaario L.M."/>
            <person name="Yamada A."/>
            <person name="Yan M."/>
            <person name="Wang P."/>
            <person name="Xu J."/>
            <person name="Bruns T."/>
            <person name="Baldrian P."/>
            <person name="Vilgalys R."/>
            <person name="Dunand C."/>
            <person name="Henrissat B."/>
            <person name="Grigoriev I.V."/>
            <person name="Hibbett D."/>
            <person name="Nagy L.G."/>
            <person name="Martin F.M."/>
        </authorList>
    </citation>
    <scope>NUCLEOTIDE SEQUENCE</scope>
    <source>
        <strain evidence="8">UP504</strain>
    </source>
</reference>